<dbReference type="InterPro" id="IPR050491">
    <property type="entry name" value="AmpC-like"/>
</dbReference>
<keyword evidence="2" id="KW-0378">Hydrolase</keyword>
<name>A0AB39YUY5_9MICC</name>
<accession>A0AB39YUY5</accession>
<dbReference type="RefSeq" id="WP_369746698.1">
    <property type="nucleotide sequence ID" value="NZ_CP165735.1"/>
</dbReference>
<dbReference type="AlphaFoldDB" id="A0AB39YUY5"/>
<dbReference type="EMBL" id="CP165735">
    <property type="protein sequence ID" value="XDV73803.1"/>
    <property type="molecule type" value="Genomic_DNA"/>
</dbReference>
<dbReference type="InterPro" id="IPR012338">
    <property type="entry name" value="Beta-lactam/transpept-like"/>
</dbReference>
<dbReference type="GO" id="GO:0016787">
    <property type="term" value="F:hydrolase activity"/>
    <property type="evidence" value="ECO:0007669"/>
    <property type="project" value="UniProtKB-KW"/>
</dbReference>
<dbReference type="PANTHER" id="PTHR46825">
    <property type="entry name" value="D-ALANYL-D-ALANINE-CARBOXYPEPTIDASE/ENDOPEPTIDASE AMPH"/>
    <property type="match status" value="1"/>
</dbReference>
<proteinExistence type="predicted"/>
<dbReference type="InterPro" id="IPR001466">
    <property type="entry name" value="Beta-lactam-related"/>
</dbReference>
<evidence type="ECO:0000259" key="1">
    <source>
        <dbReference type="Pfam" id="PF00144"/>
    </source>
</evidence>
<dbReference type="Gene3D" id="3.40.710.10">
    <property type="entry name" value="DD-peptidase/beta-lactamase superfamily"/>
    <property type="match status" value="1"/>
</dbReference>
<feature type="domain" description="Beta-lactamase-related" evidence="1">
    <location>
        <begin position="16"/>
        <end position="325"/>
    </location>
</feature>
<organism evidence="2">
    <name type="scientific">Paenarthrobacter sp. AMU7</name>
    <dbReference type="NCBI Taxonomy" id="3162492"/>
    <lineage>
        <taxon>Bacteria</taxon>
        <taxon>Bacillati</taxon>
        <taxon>Actinomycetota</taxon>
        <taxon>Actinomycetes</taxon>
        <taxon>Micrococcales</taxon>
        <taxon>Micrococcaceae</taxon>
        <taxon>Paenarthrobacter</taxon>
    </lineage>
</organism>
<dbReference type="EC" id="3.-.-.-" evidence="2"/>
<dbReference type="PANTHER" id="PTHR46825:SF9">
    <property type="entry name" value="BETA-LACTAMASE-RELATED DOMAIN-CONTAINING PROTEIN"/>
    <property type="match status" value="1"/>
</dbReference>
<reference evidence="2" key="1">
    <citation type="submission" date="2024-07" db="EMBL/GenBank/DDBJ databases">
        <authorList>
            <person name="Li J."/>
            <person name="Wei H."/>
            <person name="Ma J."/>
        </authorList>
    </citation>
    <scope>NUCLEOTIDE SEQUENCE</scope>
    <source>
        <strain evidence="2">AMU7</strain>
    </source>
</reference>
<dbReference type="Pfam" id="PF00144">
    <property type="entry name" value="Beta-lactamase"/>
    <property type="match status" value="1"/>
</dbReference>
<sequence>MFIVDDPDCGRITAGFGDLDGRGTSPGPDTAFRIASCTKSFTAALILILRDAGLVELDRPAADYLPALRTWALPCSISTHPTVRMFLTMSSGLGTDNEWADRQESMSVEDFEVLLSGGVQFVSEPGTAYEYSNLGYAILGRIAEQITGSSYVDLVRNRLLTPLGMDRTDFVVPVRATDSATGFVRRPGGWTALVQPSPGAFSAIGGLYSTASDLALWAHWLCSAFDPDRNHGEKILSSASRREMQQMHRHIPMTDGAPCTSLGYGFGLYVNHDPELGMLISHSGGYPGFSSHMRWHPSSGAVAVGLENATYAKVQAPTAQALALAAKRATTATAGETMPWPRTLAARSAVDSLLQAWDEQLVQEWFADNVAADIPWNQRRSELDTLKQRLGTLNFDDIRIDSAATPAQLTWLIPADSGFLRCSILMHPLARPLIQRLDLEFEAGSPTGCA</sequence>
<protein>
    <submittedName>
        <fullName evidence="2">Serine hydrolase domain-containing protein</fullName>
        <ecNumber evidence="2">3.-.-.-</ecNumber>
    </submittedName>
</protein>
<gene>
    <name evidence="2" type="ORF">ABQM86_21220</name>
</gene>
<evidence type="ECO:0000313" key="2">
    <source>
        <dbReference type="EMBL" id="XDV73803.1"/>
    </source>
</evidence>
<dbReference type="SUPFAM" id="SSF56601">
    <property type="entry name" value="beta-lactamase/transpeptidase-like"/>
    <property type="match status" value="1"/>
</dbReference>